<accession>A0AC59Z5S6</accession>
<reference evidence="1" key="1">
    <citation type="submission" date="2023-05" db="EMBL/GenBank/DDBJ databases">
        <authorList>
            <consortium name="ELIXIR-Norway"/>
        </authorList>
    </citation>
    <scope>NUCLEOTIDE SEQUENCE</scope>
</reference>
<proteinExistence type="predicted"/>
<sequence>MSVPSLSWQHRIGGLSTPDGIILASYSWLKDALPQCQEQAGASTGTEVRPLNVSSTKANSSPAGSGGSRAAQNAPGQALGHEKAAIQGLDRSRVTRDREPCAVKRKAASAWPPRGVELPGREGRPAHRGGEVPRAKN</sequence>
<protein>
    <submittedName>
        <fullName evidence="1">Uncharacterized protein</fullName>
    </submittedName>
</protein>
<gene>
    <name evidence="1" type="ORF">MRATA1EN22A_LOCUS14081</name>
</gene>
<name>A0AC59Z5S6_RANTA</name>
<dbReference type="Proteomes" id="UP001162501">
    <property type="component" value="Chromosome 24"/>
</dbReference>
<dbReference type="EMBL" id="OX596108">
    <property type="protein sequence ID" value="CAN0234592.1"/>
    <property type="molecule type" value="Genomic_DNA"/>
</dbReference>
<evidence type="ECO:0000313" key="2">
    <source>
        <dbReference type="Proteomes" id="UP001162501"/>
    </source>
</evidence>
<organism evidence="1 2">
    <name type="scientific">Rangifer tarandus platyrhynchus</name>
    <name type="common">Svalbard reindeer</name>
    <dbReference type="NCBI Taxonomy" id="3082113"/>
    <lineage>
        <taxon>Eukaryota</taxon>
        <taxon>Metazoa</taxon>
        <taxon>Chordata</taxon>
        <taxon>Craniata</taxon>
        <taxon>Vertebrata</taxon>
        <taxon>Euteleostomi</taxon>
        <taxon>Mammalia</taxon>
        <taxon>Eutheria</taxon>
        <taxon>Laurasiatheria</taxon>
        <taxon>Artiodactyla</taxon>
        <taxon>Ruminantia</taxon>
        <taxon>Pecora</taxon>
        <taxon>Cervidae</taxon>
        <taxon>Odocoileinae</taxon>
        <taxon>Rangifer</taxon>
    </lineage>
</organism>
<reference evidence="1" key="2">
    <citation type="submission" date="2025-03" db="EMBL/GenBank/DDBJ databases">
        <authorList>
            <consortium name="ELIXIR-Norway"/>
            <consortium name="Elixir Norway"/>
        </authorList>
    </citation>
    <scope>NUCLEOTIDE SEQUENCE</scope>
</reference>
<evidence type="ECO:0000313" key="1">
    <source>
        <dbReference type="EMBL" id="CAN0234592.1"/>
    </source>
</evidence>